<dbReference type="AlphaFoldDB" id="A0A927ML71"/>
<dbReference type="PROSITE" id="PS50075">
    <property type="entry name" value="CARRIER"/>
    <property type="match status" value="1"/>
</dbReference>
<dbReference type="SUPFAM" id="SSF47336">
    <property type="entry name" value="ACP-like"/>
    <property type="match status" value="1"/>
</dbReference>
<protein>
    <submittedName>
        <fullName evidence="2">Acyl carrier protein</fullName>
    </submittedName>
</protein>
<name>A0A927ML71_9BACL</name>
<evidence type="ECO:0000259" key="1">
    <source>
        <dbReference type="PROSITE" id="PS50075"/>
    </source>
</evidence>
<dbReference type="Gene3D" id="1.10.1200.10">
    <property type="entry name" value="ACP-like"/>
    <property type="match status" value="1"/>
</dbReference>
<reference evidence="2" key="1">
    <citation type="submission" date="2020-10" db="EMBL/GenBank/DDBJ databases">
        <title>Genomic Encyclopedia of Type Strains, Phase IV (KMG-IV): sequencing the most valuable type-strain genomes for metagenomic binning, comparative biology and taxonomic classification.</title>
        <authorList>
            <person name="Goeker M."/>
        </authorList>
    </citation>
    <scope>NUCLEOTIDE SEQUENCE</scope>
    <source>
        <strain evidence="2">DSM 13886</strain>
    </source>
</reference>
<gene>
    <name evidence="2" type="ORF">H4683_003885</name>
</gene>
<evidence type="ECO:0000313" key="3">
    <source>
        <dbReference type="Proteomes" id="UP000658225"/>
    </source>
</evidence>
<evidence type="ECO:0000313" key="2">
    <source>
        <dbReference type="EMBL" id="MBE1556759.1"/>
    </source>
</evidence>
<dbReference type="InterPro" id="IPR036736">
    <property type="entry name" value="ACP-like_sf"/>
</dbReference>
<dbReference type="Proteomes" id="UP000658225">
    <property type="component" value="Unassembled WGS sequence"/>
</dbReference>
<dbReference type="InterPro" id="IPR009081">
    <property type="entry name" value="PP-bd_ACP"/>
</dbReference>
<comment type="caution">
    <text evidence="2">The sequence shown here is derived from an EMBL/GenBank/DDBJ whole genome shotgun (WGS) entry which is preliminary data.</text>
</comment>
<dbReference type="EMBL" id="JADBEL010000035">
    <property type="protein sequence ID" value="MBE1556759.1"/>
    <property type="molecule type" value="Genomic_DNA"/>
</dbReference>
<organism evidence="2 3">
    <name type="scientific">Sporosarcina limicola</name>
    <dbReference type="NCBI Taxonomy" id="34101"/>
    <lineage>
        <taxon>Bacteria</taxon>
        <taxon>Bacillati</taxon>
        <taxon>Bacillota</taxon>
        <taxon>Bacilli</taxon>
        <taxon>Bacillales</taxon>
        <taxon>Caryophanaceae</taxon>
        <taxon>Sporosarcina</taxon>
    </lineage>
</organism>
<proteinExistence type="predicted"/>
<sequence>MIGTLIKEIMVGYIDGINDTSKISSDADLFALGINSVTGIRIFVAIENEFGFEFDDNNLNPETLGSINQR</sequence>
<keyword evidence="3" id="KW-1185">Reference proteome</keyword>
<dbReference type="Pfam" id="PF00550">
    <property type="entry name" value="PP-binding"/>
    <property type="match status" value="1"/>
</dbReference>
<accession>A0A927ML71</accession>
<feature type="domain" description="Carrier" evidence="1">
    <location>
        <begin position="1"/>
        <end position="70"/>
    </location>
</feature>
<dbReference type="RefSeq" id="WP_225942225.1">
    <property type="nucleotide sequence ID" value="NZ_JADBEL010000035.1"/>
</dbReference>